<evidence type="ECO:0000256" key="3">
    <source>
        <dbReference type="ARBA" id="ARBA00012438"/>
    </source>
</evidence>
<dbReference type="PROSITE" id="PS50110">
    <property type="entry name" value="RESPONSE_REGULATORY"/>
    <property type="match status" value="1"/>
</dbReference>
<dbReference type="InterPro" id="IPR003594">
    <property type="entry name" value="HATPase_dom"/>
</dbReference>
<dbReference type="STRING" id="1123243.SAMN02745190_02058"/>
<dbReference type="SUPFAM" id="SSF52172">
    <property type="entry name" value="CheY-like"/>
    <property type="match status" value="1"/>
</dbReference>
<keyword evidence="9" id="KW-0067">ATP-binding</keyword>
<dbReference type="Pfam" id="PF08447">
    <property type="entry name" value="PAS_3"/>
    <property type="match status" value="1"/>
</dbReference>
<dbReference type="InterPro" id="IPR004358">
    <property type="entry name" value="Sig_transdc_His_kin-like_C"/>
</dbReference>
<dbReference type="InterPro" id="IPR011006">
    <property type="entry name" value="CheY-like_superfamily"/>
</dbReference>
<evidence type="ECO:0000256" key="12">
    <source>
        <dbReference type="PROSITE-ProRule" id="PRU00169"/>
    </source>
</evidence>
<comment type="catalytic activity">
    <reaction evidence="1">
        <text>ATP + protein L-histidine = ADP + protein N-phospho-L-histidine.</text>
        <dbReference type="EC" id="2.7.13.3"/>
    </reaction>
</comment>
<keyword evidence="10" id="KW-0902">Two-component regulatory system</keyword>
<keyword evidence="5 12" id="KW-0597">Phosphoprotein</keyword>
<reference evidence="16 17" key="1">
    <citation type="submission" date="2016-11" db="EMBL/GenBank/DDBJ databases">
        <authorList>
            <person name="Jaros S."/>
            <person name="Januszkiewicz K."/>
            <person name="Wedrychowicz H."/>
        </authorList>
    </citation>
    <scope>NUCLEOTIDE SEQUENCE [LARGE SCALE GENOMIC DNA]</scope>
    <source>
        <strain evidence="16 17">DSM 10502</strain>
    </source>
</reference>
<evidence type="ECO:0000313" key="17">
    <source>
        <dbReference type="Proteomes" id="UP000184404"/>
    </source>
</evidence>
<evidence type="ECO:0000256" key="6">
    <source>
        <dbReference type="ARBA" id="ARBA00022679"/>
    </source>
</evidence>
<dbReference type="Pfam" id="PF00072">
    <property type="entry name" value="Response_reg"/>
    <property type="match status" value="1"/>
</dbReference>
<evidence type="ECO:0000256" key="10">
    <source>
        <dbReference type="ARBA" id="ARBA00023012"/>
    </source>
</evidence>
<evidence type="ECO:0000256" key="11">
    <source>
        <dbReference type="ARBA" id="ARBA00023136"/>
    </source>
</evidence>
<gene>
    <name evidence="16" type="ORF">SAMN02745190_02058</name>
</gene>
<dbReference type="PRINTS" id="PR00344">
    <property type="entry name" value="BCTRLSENSOR"/>
</dbReference>
<dbReference type="GO" id="GO:0005524">
    <property type="term" value="F:ATP binding"/>
    <property type="evidence" value="ECO:0007669"/>
    <property type="project" value="UniProtKB-KW"/>
</dbReference>
<dbReference type="InterPro" id="IPR001789">
    <property type="entry name" value="Sig_transdc_resp-reg_receiver"/>
</dbReference>
<evidence type="ECO:0000256" key="2">
    <source>
        <dbReference type="ARBA" id="ARBA00004236"/>
    </source>
</evidence>
<dbReference type="PANTHER" id="PTHR43047">
    <property type="entry name" value="TWO-COMPONENT HISTIDINE PROTEIN KINASE"/>
    <property type="match status" value="1"/>
</dbReference>
<keyword evidence="6" id="KW-0808">Transferase</keyword>
<dbReference type="Pfam" id="PF00512">
    <property type="entry name" value="HisKA"/>
    <property type="match status" value="1"/>
</dbReference>
<dbReference type="InterPro" id="IPR036097">
    <property type="entry name" value="HisK_dim/P_sf"/>
</dbReference>
<dbReference type="OrthoDB" id="9805486at2"/>
<evidence type="ECO:0000259" key="15">
    <source>
        <dbReference type="PROSITE" id="PS50110"/>
    </source>
</evidence>
<dbReference type="InterPro" id="IPR005467">
    <property type="entry name" value="His_kinase_dom"/>
</dbReference>
<evidence type="ECO:0000256" key="8">
    <source>
        <dbReference type="ARBA" id="ARBA00022777"/>
    </source>
</evidence>
<evidence type="ECO:0000256" key="13">
    <source>
        <dbReference type="SAM" id="Coils"/>
    </source>
</evidence>
<dbReference type="Gene3D" id="1.10.287.130">
    <property type="match status" value="1"/>
</dbReference>
<dbReference type="SMART" id="SM00388">
    <property type="entry name" value="HisKA"/>
    <property type="match status" value="1"/>
</dbReference>
<evidence type="ECO:0000256" key="4">
    <source>
        <dbReference type="ARBA" id="ARBA00022475"/>
    </source>
</evidence>
<dbReference type="FunFam" id="3.30.565.10:FF:000023">
    <property type="entry name" value="PAS domain-containing sensor histidine kinase"/>
    <property type="match status" value="1"/>
</dbReference>
<name>A0A1M4ZLJ9_9FIRM</name>
<dbReference type="Proteomes" id="UP000184404">
    <property type="component" value="Unassembled WGS sequence"/>
</dbReference>
<dbReference type="SUPFAM" id="SSF55785">
    <property type="entry name" value="PYP-like sensor domain (PAS domain)"/>
    <property type="match status" value="1"/>
</dbReference>
<dbReference type="GO" id="GO:0005886">
    <property type="term" value="C:plasma membrane"/>
    <property type="evidence" value="ECO:0007669"/>
    <property type="project" value="UniProtKB-SubCell"/>
</dbReference>
<dbReference type="Gene3D" id="3.40.50.2300">
    <property type="match status" value="1"/>
</dbReference>
<protein>
    <recommendedName>
        <fullName evidence="3">histidine kinase</fullName>
        <ecNumber evidence="3">2.7.13.3</ecNumber>
    </recommendedName>
</protein>
<keyword evidence="13" id="KW-0175">Coiled coil</keyword>
<dbReference type="SMART" id="SM00387">
    <property type="entry name" value="HATPase_c"/>
    <property type="match status" value="1"/>
</dbReference>
<feature type="domain" description="Histidine kinase" evidence="14">
    <location>
        <begin position="300"/>
        <end position="523"/>
    </location>
</feature>
<dbReference type="SUPFAM" id="SSF55874">
    <property type="entry name" value="ATPase domain of HSP90 chaperone/DNA topoisomerase II/histidine kinase"/>
    <property type="match status" value="1"/>
</dbReference>
<keyword evidence="7" id="KW-0547">Nucleotide-binding</keyword>
<evidence type="ECO:0000256" key="9">
    <source>
        <dbReference type="ARBA" id="ARBA00022840"/>
    </source>
</evidence>
<evidence type="ECO:0000256" key="5">
    <source>
        <dbReference type="ARBA" id="ARBA00022553"/>
    </source>
</evidence>
<evidence type="ECO:0000259" key="14">
    <source>
        <dbReference type="PROSITE" id="PS50109"/>
    </source>
</evidence>
<sequence>MIHIDSADERKIVSSGTWYAWLNKDGVTLSIHFSDAIRHMLGYESKEEFPDTAECWLEHVHPDERKMVEYGAMAVCSGKTDAFDLEYRVRRKTGEYLPINATGDILDTSDGKLLHGSIIDLSDKFENRKGHRFEEVLPLKQRLINALFTQYDVLLYINPVEHRISMIENNVMTEGHDHLTRIFDGRVYEESVKDYIDFFVAPEEQEQIRKETSLDYLLAHIEEGKTFQLKFTLVKTAGTRHHVMLNYAHLKDAEGNVHFACGFLTIDAVMREEQRKQAELKAAREAADAANKAKSKFLFNMSHDIRTPMNAIIGFTNLLEEHIDDREKALDYIKKIQASNDFLLSLINNVLEMARIESGEAVLDETPVRARDFIREICAVFEGQMAEKKLTFKYSADIKHDVVLMDVTKMREIVLNLISNAYKYTLKGGTVSLELSELSQDESGRYVYEMKISDTGIGIPKNYLPQIFDAFSRAATTTQSGILGTGLGMHIVKELVELMDGTIEVFSELGKGTTFVVRIPHRVTEETVKLRKDSTKKEDTGIVRGKRVLLAEDNEINAEITMTVLKDKGLEVEHAEDGVVCINMLDKAAPDYYDIILMDIQMPNMDGYQATREIRVMADPVKSKIPIVAMTANAFKEDVEKALSVGMNAHIAKPVDVRKMMETLTELLK</sequence>
<dbReference type="SMART" id="SM00448">
    <property type="entry name" value="REC"/>
    <property type="match status" value="1"/>
</dbReference>
<dbReference type="Gene3D" id="3.30.450.20">
    <property type="entry name" value="PAS domain"/>
    <property type="match status" value="2"/>
</dbReference>
<dbReference type="EC" id="2.7.13.3" evidence="3"/>
<dbReference type="InterPro" id="IPR036890">
    <property type="entry name" value="HATPase_C_sf"/>
</dbReference>
<evidence type="ECO:0000313" key="16">
    <source>
        <dbReference type="EMBL" id="SHF18667.1"/>
    </source>
</evidence>
<accession>A0A1M4ZLJ9</accession>
<evidence type="ECO:0000256" key="1">
    <source>
        <dbReference type="ARBA" id="ARBA00000085"/>
    </source>
</evidence>
<keyword evidence="8 16" id="KW-0418">Kinase</keyword>
<keyword evidence="17" id="KW-1185">Reference proteome</keyword>
<dbReference type="InterPro" id="IPR035965">
    <property type="entry name" value="PAS-like_dom_sf"/>
</dbReference>
<dbReference type="AlphaFoldDB" id="A0A1M4ZLJ9"/>
<dbReference type="InterPro" id="IPR013655">
    <property type="entry name" value="PAS_fold_3"/>
</dbReference>
<dbReference type="PROSITE" id="PS50109">
    <property type="entry name" value="HIS_KIN"/>
    <property type="match status" value="1"/>
</dbReference>
<dbReference type="GO" id="GO:0000155">
    <property type="term" value="F:phosphorelay sensor kinase activity"/>
    <property type="evidence" value="ECO:0007669"/>
    <property type="project" value="InterPro"/>
</dbReference>
<proteinExistence type="predicted"/>
<dbReference type="CDD" id="cd00082">
    <property type="entry name" value="HisKA"/>
    <property type="match status" value="1"/>
</dbReference>
<comment type="subcellular location">
    <subcellularLocation>
        <location evidence="2">Cell membrane</location>
    </subcellularLocation>
</comment>
<dbReference type="EMBL" id="FQUG01000008">
    <property type="protein sequence ID" value="SHF18667.1"/>
    <property type="molecule type" value="Genomic_DNA"/>
</dbReference>
<evidence type="ECO:0000256" key="7">
    <source>
        <dbReference type="ARBA" id="ARBA00022741"/>
    </source>
</evidence>
<dbReference type="RefSeq" id="WP_072936177.1">
    <property type="nucleotide sequence ID" value="NZ_FQUG01000008.1"/>
</dbReference>
<keyword evidence="11" id="KW-0472">Membrane</keyword>
<dbReference type="CDD" id="cd17546">
    <property type="entry name" value="REC_hyHK_CKI1_RcsC-like"/>
    <property type="match status" value="1"/>
</dbReference>
<dbReference type="Pfam" id="PF02518">
    <property type="entry name" value="HATPase_c"/>
    <property type="match status" value="1"/>
</dbReference>
<feature type="coiled-coil region" evidence="13">
    <location>
        <begin position="266"/>
        <end position="293"/>
    </location>
</feature>
<organism evidence="16 17">
    <name type="scientific">Schwartzia succinivorans DSM 10502</name>
    <dbReference type="NCBI Taxonomy" id="1123243"/>
    <lineage>
        <taxon>Bacteria</taxon>
        <taxon>Bacillati</taxon>
        <taxon>Bacillota</taxon>
        <taxon>Negativicutes</taxon>
        <taxon>Selenomonadales</taxon>
        <taxon>Selenomonadaceae</taxon>
        <taxon>Schwartzia</taxon>
    </lineage>
</organism>
<dbReference type="SUPFAM" id="SSF47384">
    <property type="entry name" value="Homodimeric domain of signal transducing histidine kinase"/>
    <property type="match status" value="1"/>
</dbReference>
<dbReference type="Gene3D" id="3.30.565.10">
    <property type="entry name" value="Histidine kinase-like ATPase, C-terminal domain"/>
    <property type="match status" value="1"/>
</dbReference>
<dbReference type="InterPro" id="IPR003661">
    <property type="entry name" value="HisK_dim/P_dom"/>
</dbReference>
<keyword evidence="4" id="KW-1003">Cell membrane</keyword>
<feature type="modified residue" description="4-aspartylphosphate" evidence="12">
    <location>
        <position position="599"/>
    </location>
</feature>
<feature type="domain" description="Response regulatory" evidence="15">
    <location>
        <begin position="547"/>
        <end position="668"/>
    </location>
</feature>